<feature type="transmembrane region" description="Helical" evidence="13">
    <location>
        <begin position="1558"/>
        <end position="1574"/>
    </location>
</feature>
<dbReference type="GO" id="GO:1990904">
    <property type="term" value="C:ribonucleoprotein complex"/>
    <property type="evidence" value="ECO:0007669"/>
    <property type="project" value="UniProtKB-KW"/>
</dbReference>
<protein>
    <recommendedName>
        <fullName evidence="9">Small ribosomal subunit protein bS18m</fullName>
    </recommendedName>
</protein>
<evidence type="ECO:0000256" key="4">
    <source>
        <dbReference type="ARBA" id="ARBA00022737"/>
    </source>
</evidence>
<feature type="transmembrane region" description="Helical" evidence="13">
    <location>
        <begin position="1580"/>
        <end position="1598"/>
    </location>
</feature>
<dbReference type="Gene3D" id="2.130.10.10">
    <property type="entry name" value="YVTN repeat-like/Quinoprotein amine dehydrogenase"/>
    <property type="match status" value="2"/>
</dbReference>
<dbReference type="InterPro" id="IPR036322">
    <property type="entry name" value="WD40_repeat_dom_sf"/>
</dbReference>
<comment type="subcellular location">
    <subcellularLocation>
        <location evidence="1">Membrane</location>
        <topology evidence="1">Multi-pass membrane protein</topology>
    </subcellularLocation>
</comment>
<feature type="transmembrane region" description="Helical" evidence="13">
    <location>
        <begin position="966"/>
        <end position="984"/>
    </location>
</feature>
<dbReference type="Pfam" id="PF00400">
    <property type="entry name" value="WD40"/>
    <property type="match status" value="3"/>
</dbReference>
<dbReference type="GO" id="GO:0005840">
    <property type="term" value="C:ribosome"/>
    <property type="evidence" value="ECO:0007669"/>
    <property type="project" value="UniProtKB-KW"/>
</dbReference>
<evidence type="ECO:0000259" key="14">
    <source>
        <dbReference type="Pfam" id="PF12894"/>
    </source>
</evidence>
<dbReference type="eggNOG" id="KOG4711">
    <property type="taxonomic scope" value="Eukaryota"/>
</dbReference>
<keyword evidence="3 13" id="KW-0812">Transmembrane</keyword>
<dbReference type="GO" id="GO:0003779">
    <property type="term" value="F:actin binding"/>
    <property type="evidence" value="ECO:0007669"/>
    <property type="project" value="UniProtKB-ARBA"/>
</dbReference>
<evidence type="ECO:0000256" key="5">
    <source>
        <dbReference type="ARBA" id="ARBA00022980"/>
    </source>
</evidence>
<dbReference type="FunFam" id="2.130.10.10:FF:000102">
    <property type="entry name" value="Actin-interacting protein 1"/>
    <property type="match status" value="1"/>
</dbReference>
<dbReference type="PANTHER" id="PTHR47804:SF1">
    <property type="entry name" value="DUF2421 DOMAIN-CONTAINING PROTEIN"/>
    <property type="match status" value="1"/>
</dbReference>
<dbReference type="GO" id="GO:0030029">
    <property type="term" value="P:actin filament-based process"/>
    <property type="evidence" value="ECO:0007669"/>
    <property type="project" value="UniProtKB-ARBA"/>
</dbReference>
<reference evidence="17" key="1">
    <citation type="journal article" date="2014" name="Genome Announc.">
        <title>Draft genome sequence of the formaldehyde-resistant fungus Byssochlamys spectabilis No. 5 (anamorph Paecilomyces variotii No. 5) (NBRC109023).</title>
        <authorList>
            <person name="Oka T."/>
            <person name="Ekino K."/>
            <person name="Fukuda K."/>
            <person name="Nomura Y."/>
        </authorList>
    </citation>
    <scope>NUCLEOTIDE SEQUENCE [LARGE SCALE GENOMIC DNA]</scope>
    <source>
        <strain evidence="17">No. 5 / NBRC 109023</strain>
    </source>
</reference>
<dbReference type="InterPro" id="IPR024738">
    <property type="entry name" value="Hfi1/Tada1"/>
</dbReference>
<feature type="repeat" description="WD" evidence="11">
    <location>
        <begin position="835"/>
        <end position="868"/>
    </location>
</feature>
<feature type="repeat" description="WD" evidence="11">
    <location>
        <begin position="488"/>
        <end position="529"/>
    </location>
</feature>
<evidence type="ECO:0000256" key="11">
    <source>
        <dbReference type="PROSITE-ProRule" id="PRU00221"/>
    </source>
</evidence>
<dbReference type="SUPFAM" id="SSF46911">
    <property type="entry name" value="Ribosomal protein S18"/>
    <property type="match status" value="1"/>
</dbReference>
<evidence type="ECO:0000256" key="2">
    <source>
        <dbReference type="ARBA" id="ARBA00022574"/>
    </source>
</evidence>
<dbReference type="eggNOG" id="KOG3162">
    <property type="taxonomic scope" value="Eukaryota"/>
</dbReference>
<feature type="compositionally biased region" description="Low complexity" evidence="12">
    <location>
        <begin position="1898"/>
        <end position="1919"/>
    </location>
</feature>
<evidence type="ECO:0000256" key="7">
    <source>
        <dbReference type="ARBA" id="ARBA00023136"/>
    </source>
</evidence>
<dbReference type="SMART" id="SM00320">
    <property type="entry name" value="WD40"/>
    <property type="match status" value="8"/>
</dbReference>
<evidence type="ECO:0000256" key="12">
    <source>
        <dbReference type="SAM" id="MobiDB-lite"/>
    </source>
</evidence>
<evidence type="ECO:0000256" key="6">
    <source>
        <dbReference type="ARBA" id="ARBA00022989"/>
    </source>
</evidence>
<dbReference type="PANTHER" id="PTHR47804">
    <property type="entry name" value="60S RIBOSOMAL PROTEIN L19"/>
    <property type="match status" value="1"/>
</dbReference>
<dbReference type="InParanoid" id="V5G9F4"/>
<dbReference type="InterPro" id="IPR049453">
    <property type="entry name" value="Memb_transporter_dom"/>
</dbReference>
<comment type="caution">
    <text evidence="16">The sequence shown here is derived from an EMBL/GenBank/DDBJ whole genome shotgun (WGS) entry which is preliminary data.</text>
</comment>
<dbReference type="GO" id="GO:0003735">
    <property type="term" value="F:structural constituent of ribosome"/>
    <property type="evidence" value="ECO:0007669"/>
    <property type="project" value="InterPro"/>
</dbReference>
<dbReference type="GO" id="GO:0006412">
    <property type="term" value="P:translation"/>
    <property type="evidence" value="ECO:0007669"/>
    <property type="project" value="InterPro"/>
</dbReference>
<feature type="region of interest" description="Disordered" evidence="12">
    <location>
        <begin position="1454"/>
        <end position="1476"/>
    </location>
</feature>
<evidence type="ECO:0000259" key="15">
    <source>
        <dbReference type="Pfam" id="PF13515"/>
    </source>
</evidence>
<dbReference type="InterPro" id="IPR024977">
    <property type="entry name" value="Apc4-like_WD40_dom"/>
</dbReference>
<name>V5G9F4_BYSSN</name>
<keyword evidence="6 13" id="KW-1133">Transmembrane helix</keyword>
<dbReference type="Pfam" id="PF01084">
    <property type="entry name" value="Ribosomal_S18"/>
    <property type="match status" value="1"/>
</dbReference>
<dbReference type="GO" id="GO:0070461">
    <property type="term" value="C:SAGA-type complex"/>
    <property type="evidence" value="ECO:0007669"/>
    <property type="project" value="InterPro"/>
</dbReference>
<evidence type="ECO:0000256" key="3">
    <source>
        <dbReference type="ARBA" id="ARBA00022692"/>
    </source>
</evidence>
<dbReference type="CDD" id="cd00200">
    <property type="entry name" value="WD40"/>
    <property type="match status" value="1"/>
</dbReference>
<evidence type="ECO:0000256" key="10">
    <source>
        <dbReference type="ARBA" id="ARBA00038366"/>
    </source>
</evidence>
<feature type="region of interest" description="Disordered" evidence="12">
    <location>
        <begin position="1898"/>
        <end position="1920"/>
    </location>
</feature>
<feature type="domain" description="Anaphase-promoting complex subunit 4-like WD40" evidence="14">
    <location>
        <begin position="768"/>
        <end position="848"/>
    </location>
</feature>
<dbReference type="SUPFAM" id="SSF50978">
    <property type="entry name" value="WD40 repeat-like"/>
    <property type="match status" value="1"/>
</dbReference>
<keyword evidence="8" id="KW-0687">Ribonucleoprotein</keyword>
<dbReference type="InterPro" id="IPR036870">
    <property type="entry name" value="Ribosomal_bS18_sf"/>
</dbReference>
<keyword evidence="17" id="KW-1185">Reference proteome</keyword>
<feature type="domain" description="Integral membrane bound transporter" evidence="15">
    <location>
        <begin position="1526"/>
        <end position="1662"/>
    </location>
</feature>
<dbReference type="Pfam" id="PF13515">
    <property type="entry name" value="FUSC_2"/>
    <property type="match status" value="1"/>
</dbReference>
<dbReference type="InterPro" id="IPR001648">
    <property type="entry name" value="Ribosomal_bS18"/>
</dbReference>
<keyword evidence="7 13" id="KW-0472">Membrane</keyword>
<evidence type="ECO:0000256" key="1">
    <source>
        <dbReference type="ARBA" id="ARBA00004141"/>
    </source>
</evidence>
<dbReference type="OrthoDB" id="68611at2759"/>
<comment type="similarity">
    <text evidence="10">Belongs to the WD repeat AIP1 family.</text>
</comment>
<proteinExistence type="inferred from homology"/>
<feature type="transmembrane region" description="Helical" evidence="13">
    <location>
        <begin position="1644"/>
        <end position="1667"/>
    </location>
</feature>
<dbReference type="InterPro" id="IPR015943">
    <property type="entry name" value="WD40/YVTN_repeat-like_dom_sf"/>
</dbReference>
<keyword evidence="4" id="KW-0677">Repeat</keyword>
<dbReference type="InterPro" id="IPR052430">
    <property type="entry name" value="IVT-Associated"/>
</dbReference>
<dbReference type="EMBL" id="BAUL01000253">
    <property type="protein sequence ID" value="GAD98636.1"/>
    <property type="molecule type" value="Genomic_DNA"/>
</dbReference>
<dbReference type="Gene3D" id="4.10.640.10">
    <property type="entry name" value="Ribosomal protein S18"/>
    <property type="match status" value="1"/>
</dbReference>
<feature type="transmembrane region" description="Helical" evidence="13">
    <location>
        <begin position="1073"/>
        <end position="1091"/>
    </location>
</feature>
<dbReference type="FunFam" id="4.10.640.10:FF:000013">
    <property type="entry name" value="37S ribosomal protein S18"/>
    <property type="match status" value="1"/>
</dbReference>
<dbReference type="PROSITE" id="PS50294">
    <property type="entry name" value="WD_REPEATS_REGION"/>
    <property type="match status" value="3"/>
</dbReference>
<sequence length="2309" mass="253941">MDDASPTEADIEYINCPENHRIIIRQLNPDTAWRSRSKSRNSSTGRSCNMPYLYARVNRSFWLSAAGEARPLLGATDIRWKSCGHLHPPVVDAPFFHKRIQNPLKSIMSLNIFSSPLSRVAHTSTKVLSGCRWNSTSSSIESTSTFTSQRSPSPHVQSVRNLARRRLPNRQKFLEDQKSQGESRVLERFQTREWKAGDIYAPHDLSPAEMKKWRKRYSPSTDAFDALNMNPLDHYKNFSIMSEYMTSMGRIKHSSQTGLRPVNQRKIAKAIRRSIGLGLMPSVHRHPEILAAEAKARMDAGSVALIVPESIWAASPSTTRGQPTQLASDAKGERLSYASGKSIFLRSIDNPTVAKQYTEHKALTTVARFSPSGAYVASGDAAGTVRVWDCLGEGLTKGEYFITSGRINDLAWDGDSQRIIAVGDGKQRYGHCITADSGNSVGEIAGHTQAINSVSIRQQRPLRAAAAGDDKTLVFYHGAPFKFNTSLKDNHINYIYGVGFSPDGSTLVSVGGDRRIWLYDGKTGEARGQIGEGEHKGSIFGVSWSNDSRKFVTASADRTVKIWDVEAGKAVQTWALGEEGSSNVPDQQVGVVWPQGRSDGLIVSLSLSGDLNYLVEGSQTPRQVVHGHQKNITSLTHFGGDGDKETLWTGSFEGRVCSWDIATGAADEVDGAGHGSYVCGLAPTSEGSGRVYSVGWDDTIRSIDLSAKTYTGSSSKLSGQPKGIAVGDSTVLVANSEGVEIFQDGKKSGDFASKSALTAVAAHGTTAALGTEESSIQICTVSSSSLIPKTDIKASRNPISVLEFSPDGSLLAVGDSRGRVLVFKVVDGSLVTDRWTAHTARITSLAWNKAGTHLVSGALDTNIFVWSLAKPGDWLQVTNAHKEGVNGVSWIEGGRQRLRGLVNLRKSGSSTDESEDERTPLLRNREAPVEPSGTISKISGNAYNLGERAYRFALSDAGKGVFKCSVAYLLGSLATFIPAIAAFIGHQDGKHVVATITVYFHPARSMGSMFKALICAFLAFLYAAFISLTSMCVAMFFEDTLDLLPVGHALVLIIFCGGGLGFIGWIKLRLGDPLVNVACSLASLATITVLTKEGAVQKGDLSFAKIFQVLKMIIMGVIATLAVSFLIFPISARKQLRSNLITMTDTLAVMLGLITESFLRGSEEELQGAEFTDASARNKKAYGSLDKLLKESKMEHYVVGTEKEYRLEKRLVRWVQNTTQNMGGLRSAATLQFELLKESRIAYGKHLSEGQPFPRISSPFGTPYHEHQSMLFSSSLEESEGQQVIANPDTDPQDVPLKSPENIFELFITHLGPSMRSLAFTLKEILEELPFGPTPDHGVIVNSKFRISLDRALSLYRTSREEAMKSVYKQKEIMRTRSLEVEADIEEVAASCGHFSFSLLDFGEQLKDLLAILDELQLESEERPNGRSWNWLKFWHWMAGHSKDSDAERLRISGSNNLSNTIPTPQGKQKGAQANSKRERLKARLAYRIWRSLSVFRRDDTKFAIKVGAGAALYAMPSFLSATRPFYSHWRGEWGLLSYMLVCSMTIGASNTTGYARFFGTSLGAVCAIGAWYITSGNVFFLAFLGWIMAMWTAYIILVKGQGPMGRFIMLTYNLCVLYAYSLSQNDSNGDQDEGGTKPVITEITLHRVVAVLSGCIWGIIFTRLLWPISARKKLKDGLSLLWLRMSVIWKRDPLSTMVQGKETVEYMDDREKLLVARFMSHLESLQASARAEFELKSSFDDAVYTSILRRTRSMVDAFHAMNLEIAKNRQASEGEIALLQYTIEERSHLTARISHLLSVLASSMKLQYPLSDVLPNIEHARDRLLSRIFHYRQDRAVSQSTTDEDYALLYAYALVTGQLCTQIMGIMDDIGKLFGTPSRHNEFAAIMQIDPAALSRTDSTSTSTSAAKPAAATGSSTTQKSTKALISVPRLDLEPVYTELKAAIGDNWAEYKQATALFLLGHLNQSEFSSRVDHIICADAKTEHLHNSFICTIIGNLTRDLPDHGVASWVSANDKPTVVSKPASGDAAEQRLKTEVMQLPPRDRRRIKAIQEPDPSEVARNELEEYRQAKQIKLPTQVPASAGGLNKTNWELEIRKRYAQPLAAETGEFPDAESIHARMVPICYEESVVSGAGFSCAEFMAIATETFVKEVLSSVFARTRSNGPSGTINGMMTRNYRRQLEREELAFTRGEIAKDVTTGLLPVEAKEASARKPLGVKDLRVSLELGGGLLGHMPLIIDEIMGGYVEDELEAERQDILNEAVNGNKIESQPSPVDEMEIDEDDWDWEGGATEDREQLGSLLDDCLSMAA</sequence>
<feature type="transmembrane region" description="Helical" evidence="13">
    <location>
        <begin position="1043"/>
        <end position="1066"/>
    </location>
</feature>
<dbReference type="FunFam" id="2.130.10.10:FF:000167">
    <property type="entry name" value="Actin-interacting protein 1"/>
    <property type="match status" value="1"/>
</dbReference>
<evidence type="ECO:0000313" key="16">
    <source>
        <dbReference type="EMBL" id="GAD98636.1"/>
    </source>
</evidence>
<dbReference type="PROSITE" id="PS50082">
    <property type="entry name" value="WD_REPEATS_2"/>
    <property type="match status" value="4"/>
</dbReference>
<gene>
    <name evidence="16" type="ORF">PVAR5_7335</name>
</gene>
<feature type="repeat" description="WD" evidence="11">
    <location>
        <begin position="532"/>
        <end position="573"/>
    </location>
</feature>
<organism evidence="16 17">
    <name type="scientific">Byssochlamys spectabilis (strain No. 5 / NBRC 109023)</name>
    <name type="common">Paecilomyces variotii</name>
    <dbReference type="NCBI Taxonomy" id="1356009"/>
    <lineage>
        <taxon>Eukaryota</taxon>
        <taxon>Fungi</taxon>
        <taxon>Dikarya</taxon>
        <taxon>Ascomycota</taxon>
        <taxon>Pezizomycotina</taxon>
        <taxon>Eurotiomycetes</taxon>
        <taxon>Eurotiomycetidae</taxon>
        <taxon>Eurotiales</taxon>
        <taxon>Thermoascaceae</taxon>
        <taxon>Paecilomyces</taxon>
    </lineage>
</organism>
<dbReference type="GO" id="GO:0016020">
    <property type="term" value="C:membrane"/>
    <property type="evidence" value="ECO:0007669"/>
    <property type="project" value="UniProtKB-SubCell"/>
</dbReference>
<keyword evidence="2 11" id="KW-0853">WD repeat</keyword>
<keyword evidence="5" id="KW-0689">Ribosomal protein</keyword>
<dbReference type="Pfam" id="PF12894">
    <property type="entry name" value="ANAPC4_WD40"/>
    <property type="match status" value="1"/>
</dbReference>
<dbReference type="HOGENOM" id="CLU_001127_2_1_1"/>
<feature type="transmembrane region" description="Helical" evidence="13">
    <location>
        <begin position="1012"/>
        <end position="1037"/>
    </location>
</feature>
<dbReference type="Proteomes" id="UP000018001">
    <property type="component" value="Unassembled WGS sequence"/>
</dbReference>
<evidence type="ECO:0000313" key="17">
    <source>
        <dbReference type="Proteomes" id="UP000018001"/>
    </source>
</evidence>
<feature type="transmembrane region" description="Helical" evidence="13">
    <location>
        <begin position="1106"/>
        <end position="1128"/>
    </location>
</feature>
<evidence type="ECO:0000256" key="9">
    <source>
        <dbReference type="ARBA" id="ARBA00035264"/>
    </source>
</evidence>
<dbReference type="Pfam" id="PF12767">
    <property type="entry name" value="SAGA-Tad1"/>
    <property type="match status" value="1"/>
</dbReference>
<evidence type="ECO:0000256" key="8">
    <source>
        <dbReference type="ARBA" id="ARBA00023274"/>
    </source>
</evidence>
<evidence type="ECO:0000256" key="13">
    <source>
        <dbReference type="SAM" id="Phobius"/>
    </source>
</evidence>
<accession>V5G9F4</accession>
<feature type="compositionally biased region" description="Polar residues" evidence="12">
    <location>
        <begin position="1454"/>
        <end position="1475"/>
    </location>
</feature>
<feature type="repeat" description="WD" evidence="11">
    <location>
        <begin position="357"/>
        <end position="389"/>
    </location>
</feature>
<dbReference type="SUPFAM" id="SSF82171">
    <property type="entry name" value="DPP6 N-terminal domain-like"/>
    <property type="match status" value="1"/>
</dbReference>
<dbReference type="InterPro" id="IPR001680">
    <property type="entry name" value="WD40_rpt"/>
</dbReference>
<dbReference type="eggNOG" id="KOG0318">
    <property type="taxonomic scope" value="Eukaryota"/>
</dbReference>